<dbReference type="EMBL" id="GBRH01189231">
    <property type="protein sequence ID" value="JAE08665.1"/>
    <property type="molecule type" value="Transcribed_RNA"/>
</dbReference>
<reference evidence="1" key="1">
    <citation type="submission" date="2014-09" db="EMBL/GenBank/DDBJ databases">
        <authorList>
            <person name="Magalhaes I.L.F."/>
            <person name="Oliveira U."/>
            <person name="Santos F.R."/>
            <person name="Vidigal T.H.D.A."/>
            <person name="Brescovit A.D."/>
            <person name="Santos A.J."/>
        </authorList>
    </citation>
    <scope>NUCLEOTIDE SEQUENCE</scope>
    <source>
        <tissue evidence="1">Shoot tissue taken approximately 20 cm above the soil surface</tissue>
    </source>
</reference>
<reference evidence="1" key="2">
    <citation type="journal article" date="2015" name="Data Brief">
        <title>Shoot transcriptome of the giant reed, Arundo donax.</title>
        <authorList>
            <person name="Barrero R.A."/>
            <person name="Guerrero F.D."/>
            <person name="Moolhuijzen P."/>
            <person name="Goolsby J.A."/>
            <person name="Tidwell J."/>
            <person name="Bellgard S.E."/>
            <person name="Bellgard M.I."/>
        </authorList>
    </citation>
    <scope>NUCLEOTIDE SEQUENCE</scope>
    <source>
        <tissue evidence="1">Shoot tissue taken approximately 20 cm above the soil surface</tissue>
    </source>
</reference>
<proteinExistence type="predicted"/>
<organism evidence="1">
    <name type="scientific">Arundo donax</name>
    <name type="common">Giant reed</name>
    <name type="synonym">Donax arundinaceus</name>
    <dbReference type="NCBI Taxonomy" id="35708"/>
    <lineage>
        <taxon>Eukaryota</taxon>
        <taxon>Viridiplantae</taxon>
        <taxon>Streptophyta</taxon>
        <taxon>Embryophyta</taxon>
        <taxon>Tracheophyta</taxon>
        <taxon>Spermatophyta</taxon>
        <taxon>Magnoliopsida</taxon>
        <taxon>Liliopsida</taxon>
        <taxon>Poales</taxon>
        <taxon>Poaceae</taxon>
        <taxon>PACMAD clade</taxon>
        <taxon>Arundinoideae</taxon>
        <taxon>Arundineae</taxon>
        <taxon>Arundo</taxon>
    </lineage>
</organism>
<accession>A0A0A9I4W4</accession>
<name>A0A0A9I4W4_ARUDO</name>
<protein>
    <submittedName>
        <fullName evidence="1">Uncharacterized protein</fullName>
    </submittedName>
</protein>
<dbReference type="AlphaFoldDB" id="A0A0A9I4W4"/>
<sequence>MISFLICCLEREEKMMSAHHSFTCFNFQRNRSVSVHSVNSNLQHHLGVVLSFYCS</sequence>
<evidence type="ECO:0000313" key="1">
    <source>
        <dbReference type="EMBL" id="JAE08665.1"/>
    </source>
</evidence>